<keyword evidence="2" id="KW-1185">Reference proteome</keyword>
<organism evidence="1 2">
    <name type="scientific">Oesophagostomum dentatum</name>
    <name type="common">Nodular worm</name>
    <dbReference type="NCBI Taxonomy" id="61180"/>
    <lineage>
        <taxon>Eukaryota</taxon>
        <taxon>Metazoa</taxon>
        <taxon>Ecdysozoa</taxon>
        <taxon>Nematoda</taxon>
        <taxon>Chromadorea</taxon>
        <taxon>Rhabditida</taxon>
        <taxon>Rhabditina</taxon>
        <taxon>Rhabditomorpha</taxon>
        <taxon>Strongyloidea</taxon>
        <taxon>Strongylidae</taxon>
        <taxon>Oesophagostomum</taxon>
    </lineage>
</organism>
<dbReference type="EMBL" id="KN555124">
    <property type="protein sequence ID" value="KHJ88836.1"/>
    <property type="molecule type" value="Genomic_DNA"/>
</dbReference>
<reference evidence="1 2" key="1">
    <citation type="submission" date="2014-03" db="EMBL/GenBank/DDBJ databases">
        <title>Draft genome of the hookworm Oesophagostomum dentatum.</title>
        <authorList>
            <person name="Mitreva M."/>
        </authorList>
    </citation>
    <scope>NUCLEOTIDE SEQUENCE [LARGE SCALE GENOMIC DNA]</scope>
    <source>
        <strain evidence="1 2">OD-Hann</strain>
    </source>
</reference>
<protein>
    <submittedName>
        <fullName evidence="1">Uncharacterized protein</fullName>
    </submittedName>
</protein>
<evidence type="ECO:0000313" key="1">
    <source>
        <dbReference type="EMBL" id="KHJ88836.1"/>
    </source>
</evidence>
<proteinExistence type="predicted"/>
<dbReference type="AlphaFoldDB" id="A0A0B1SY44"/>
<gene>
    <name evidence="1" type="ORF">OESDEN_11361</name>
</gene>
<dbReference type="Proteomes" id="UP000053660">
    <property type="component" value="Unassembled WGS sequence"/>
</dbReference>
<name>A0A0B1SY44_OESDE</name>
<accession>A0A0B1SY44</accession>
<evidence type="ECO:0000313" key="2">
    <source>
        <dbReference type="Proteomes" id="UP000053660"/>
    </source>
</evidence>
<sequence>MYEITLLVNAKDKPLKELLVDLDMDNKDYVDYLIQESQRVDMNLDLKDVRKFYQTLFITFAETNQMCFGNRDFCFEFTYNIFTMDTTNQEGTCLL</sequence>